<evidence type="ECO:0000313" key="7">
    <source>
        <dbReference type="EMBL" id="TID15917.1"/>
    </source>
</evidence>
<dbReference type="Gene3D" id="3.20.20.220">
    <property type="match status" value="1"/>
</dbReference>
<dbReference type="EMBL" id="SNSC02000019">
    <property type="protein sequence ID" value="TID15917.1"/>
    <property type="molecule type" value="Genomic_DNA"/>
</dbReference>
<dbReference type="GO" id="GO:0004657">
    <property type="term" value="F:proline dehydrogenase activity"/>
    <property type="evidence" value="ECO:0007669"/>
    <property type="project" value="UniProtKB-EC"/>
</dbReference>
<keyword evidence="3 5" id="KW-0560">Oxidoreductase</keyword>
<comment type="cofactor">
    <cofactor evidence="5">
        <name>FAD</name>
        <dbReference type="ChEBI" id="CHEBI:57692"/>
    </cofactor>
</comment>
<feature type="domain" description="Proline dehydrogenase" evidence="6">
    <location>
        <begin position="131"/>
        <end position="449"/>
    </location>
</feature>
<protein>
    <recommendedName>
        <fullName evidence="2 5">Proline dehydrogenase</fullName>
        <ecNumber evidence="2 5">1.5.5.2</ecNumber>
    </recommendedName>
</protein>
<dbReference type="InterPro" id="IPR029041">
    <property type="entry name" value="FAD-linked_oxidoreductase-like"/>
</dbReference>
<gene>
    <name evidence="7" type="ORF">E6O75_ATG08975</name>
</gene>
<dbReference type="Proteomes" id="UP000298493">
    <property type="component" value="Unassembled WGS sequence"/>
</dbReference>
<dbReference type="GO" id="GO:0005739">
    <property type="term" value="C:mitochondrion"/>
    <property type="evidence" value="ECO:0007669"/>
    <property type="project" value="TreeGrafter"/>
</dbReference>
<evidence type="ECO:0000256" key="2">
    <source>
        <dbReference type="ARBA" id="ARBA00012695"/>
    </source>
</evidence>
<evidence type="ECO:0000256" key="4">
    <source>
        <dbReference type="ARBA" id="ARBA00023062"/>
    </source>
</evidence>
<dbReference type="InterPro" id="IPR002872">
    <property type="entry name" value="Proline_DH_dom"/>
</dbReference>
<dbReference type="InterPro" id="IPR015659">
    <property type="entry name" value="Proline_oxidase"/>
</dbReference>
<dbReference type="GO" id="GO:0010133">
    <property type="term" value="P:L-proline catabolic process to L-glutamate"/>
    <property type="evidence" value="ECO:0007669"/>
    <property type="project" value="TreeGrafter"/>
</dbReference>
<evidence type="ECO:0000256" key="3">
    <source>
        <dbReference type="ARBA" id="ARBA00023002"/>
    </source>
</evidence>
<reference evidence="7 8" key="1">
    <citation type="submission" date="2019-04" db="EMBL/GenBank/DDBJ databases">
        <title>High contiguity whole genome sequence and gene annotation resource for two Venturia nashicola isolates.</title>
        <authorList>
            <person name="Prokchorchik M."/>
            <person name="Won K."/>
            <person name="Lee Y."/>
            <person name="Choi E.D."/>
            <person name="Segonzac C."/>
            <person name="Sohn K.H."/>
        </authorList>
    </citation>
    <scope>NUCLEOTIDE SEQUENCE [LARGE SCALE GENOMIC DNA]</scope>
    <source>
        <strain evidence="7 8">PRI2</strain>
    </source>
</reference>
<evidence type="ECO:0000256" key="1">
    <source>
        <dbReference type="ARBA" id="ARBA00005869"/>
    </source>
</evidence>
<evidence type="ECO:0000313" key="8">
    <source>
        <dbReference type="Proteomes" id="UP000298493"/>
    </source>
</evidence>
<dbReference type="AlphaFoldDB" id="A0A4Z1NRV4"/>
<evidence type="ECO:0000259" key="6">
    <source>
        <dbReference type="Pfam" id="PF01619"/>
    </source>
</evidence>
<comment type="function">
    <text evidence="5">Converts proline to delta-1-pyrroline-5-carboxylate.</text>
</comment>
<comment type="catalytic activity">
    <reaction evidence="5">
        <text>L-proline + a quinone = (S)-1-pyrroline-5-carboxylate + a quinol + H(+)</text>
        <dbReference type="Rhea" id="RHEA:23784"/>
        <dbReference type="ChEBI" id="CHEBI:15378"/>
        <dbReference type="ChEBI" id="CHEBI:17388"/>
        <dbReference type="ChEBI" id="CHEBI:24646"/>
        <dbReference type="ChEBI" id="CHEBI:60039"/>
        <dbReference type="ChEBI" id="CHEBI:132124"/>
        <dbReference type="EC" id="1.5.5.2"/>
    </reaction>
</comment>
<accession>A0A4Z1NRV4</accession>
<dbReference type="EC" id="1.5.5.2" evidence="2 5"/>
<dbReference type="PANTHER" id="PTHR13914">
    <property type="entry name" value="PROLINE OXIDASE"/>
    <property type="match status" value="1"/>
</dbReference>
<keyword evidence="4 5" id="KW-0642">Proline metabolism</keyword>
<organism evidence="7 8">
    <name type="scientific">Venturia nashicola</name>
    <dbReference type="NCBI Taxonomy" id="86259"/>
    <lineage>
        <taxon>Eukaryota</taxon>
        <taxon>Fungi</taxon>
        <taxon>Dikarya</taxon>
        <taxon>Ascomycota</taxon>
        <taxon>Pezizomycotina</taxon>
        <taxon>Dothideomycetes</taxon>
        <taxon>Pleosporomycetidae</taxon>
        <taxon>Venturiales</taxon>
        <taxon>Venturiaceae</taxon>
        <taxon>Venturia</taxon>
    </lineage>
</organism>
<dbReference type="OrthoDB" id="5464at2759"/>
<evidence type="ECO:0000256" key="5">
    <source>
        <dbReference type="RuleBase" id="RU364054"/>
    </source>
</evidence>
<comment type="similarity">
    <text evidence="1 5">Belongs to the proline oxidase family.</text>
</comment>
<dbReference type="STRING" id="86259.A0A4Z1NRV4"/>
<dbReference type="GO" id="GO:0071949">
    <property type="term" value="F:FAD binding"/>
    <property type="evidence" value="ECO:0007669"/>
    <property type="project" value="TreeGrafter"/>
</dbReference>
<keyword evidence="5" id="KW-0274">FAD</keyword>
<dbReference type="SUPFAM" id="SSF51730">
    <property type="entry name" value="FAD-linked oxidoreductase"/>
    <property type="match status" value="1"/>
</dbReference>
<dbReference type="Pfam" id="PF01619">
    <property type="entry name" value="Pro_dh"/>
    <property type="match status" value="1"/>
</dbReference>
<dbReference type="PANTHER" id="PTHR13914:SF30">
    <property type="entry name" value="PROLINE DEHYDROGENASE"/>
    <property type="match status" value="1"/>
</dbReference>
<comment type="caution">
    <text evidence="7">The sequence shown here is derived from an EMBL/GenBank/DDBJ whole genome shotgun (WGS) entry which is preliminary data.</text>
</comment>
<proteinExistence type="inferred from homology"/>
<keyword evidence="8" id="KW-1185">Reference proteome</keyword>
<name>A0A4Z1NRV4_9PEZI</name>
<sequence>MQSRMQRTTIRRLSPSALSRASCCRRHVHAGKQYKAPVTITSETPLSYDAPKTKDLSHLSCLPTSSVLRTYLITAVSSNAPLRNAVFLLLRKMLDSNSMILNPEKNKALRWIFKRTFYAQFCAGENKQEVQKSVEKMKAMGYTGAVLEYALEVLETDKASAADTASEIATWKKGMLDTVEVATKGDFIGLKWSGIGRQALENLKNNSAPPTPEMLAAIHEVCDLAFQKGLYFLPGAEEEHVNYGLDAWTLDLMRRYNKEKAFMYNTYQVVLLSTPDKLASHLVTAHKEGFIPGVKIVRGAYRSYEPAGALTKTKEETDQVYDGVIDALLKRKWNSILKAPAGYEGKPVPEHAVMLATHNDISIQKALSIRREQASTGQPMVECSYAQLQGMADEISCELAQASNAIAAGEKNVDRPRSYKCATWGTLEQCMNFLMRRAYENQDAMGRTKETQRAMGSELMRRWKAGVGLS</sequence>
<keyword evidence="5" id="KW-0285">Flavoprotein</keyword>